<evidence type="ECO:0000259" key="10">
    <source>
        <dbReference type="SMART" id="SM00849"/>
    </source>
</evidence>
<dbReference type="Pfam" id="PF00753">
    <property type="entry name" value="Lactamase_B"/>
    <property type="match status" value="1"/>
</dbReference>
<gene>
    <name evidence="11" type="ORF">MCEL_44110</name>
</gene>
<dbReference type="GO" id="GO:0018909">
    <property type="term" value="P:dodecyl sulfate metabolic process"/>
    <property type="evidence" value="ECO:0007669"/>
    <property type="project" value="InterPro"/>
</dbReference>
<dbReference type="PANTHER" id="PTHR43223">
    <property type="entry name" value="ALKYL/ARYL-SULFATASE"/>
    <property type="match status" value="1"/>
</dbReference>
<dbReference type="GO" id="GO:0030288">
    <property type="term" value="C:outer membrane-bounded periplasmic space"/>
    <property type="evidence" value="ECO:0007669"/>
    <property type="project" value="TreeGrafter"/>
</dbReference>
<evidence type="ECO:0000256" key="6">
    <source>
        <dbReference type="ARBA" id="ARBA00066568"/>
    </source>
</evidence>
<dbReference type="Proteomes" id="UP000466431">
    <property type="component" value="Chromosome"/>
</dbReference>
<dbReference type="InterPro" id="IPR036866">
    <property type="entry name" value="RibonucZ/Hydroxyglut_hydro"/>
</dbReference>
<reference evidence="11 12" key="1">
    <citation type="journal article" date="2019" name="Emerg. Microbes Infect.">
        <title>Comprehensive subspecies identification of 175 nontuberculous mycobacteria species based on 7547 genomic profiles.</title>
        <authorList>
            <person name="Matsumoto Y."/>
            <person name="Kinjo T."/>
            <person name="Motooka D."/>
            <person name="Nabeya D."/>
            <person name="Jung N."/>
            <person name="Uechi K."/>
            <person name="Horii T."/>
            <person name="Iida T."/>
            <person name="Fujita J."/>
            <person name="Nakamura S."/>
        </authorList>
    </citation>
    <scope>NUCLEOTIDE SEQUENCE [LARGE SCALE GENOMIC DNA]</scope>
    <source>
        <strain evidence="11 12">JCM 18439</strain>
    </source>
</reference>
<evidence type="ECO:0000313" key="11">
    <source>
        <dbReference type="EMBL" id="BBY46116.1"/>
    </source>
</evidence>
<feature type="domain" description="Metallo-beta-lactamase" evidence="10">
    <location>
        <begin position="171"/>
        <end position="393"/>
    </location>
</feature>
<comment type="similarity">
    <text evidence="5">Belongs to the metallo-beta-lactamase superfamily. Type III sulfatase family.</text>
</comment>
<sequence length="698" mass="76802">MDPSEDASQAATTRAAVLGATLSRRTALSRLGLAGLGTVGATTILSACNNDSGESGSSGNGTLTTDNKPKGATDATKAANQKLVDTLPFNDRSDFEDAKRGLIAKPDTLTIKDADGNVVWDLEEYKKYIADDKPAPDTVNPSLWRNAQLNMQYGLFEVVPDRIYQVRGYDLSNLTLVRGDTGWIIMDTMVSPGTARAALDLANQELGPRPVLAVVHSHSHTDHYGGVRGVVSQQDVDSGKVKIIAPAGFVDHAVSENVIAGNAMSRRAVYMFGAQLPRNAQGGVNAGLGQTISNGIPTLIIPTDVINTTGTKMTVDGVDMEFQMTPGTEAPSEMNTFFPQFKAMWMAENTVNTMHNLLTLRGAQVRDPLKWSQFLDETIRLYGPNIEVKFQSHHWPKWGNANVIDYFKRVRDMYKYIHDQSVRLLNQGYVGSEIAEEIKMPPELDQYWPDRGYYGTVKHNSRAVYQRYLGWYDGNPSDLDDLPPADAAKKYVEYMGGEEAILEKAKNDFDNGNYRWTAMVLKQVVFANPDSVHGKNLLADSYEQMGYQAESGPWRSVYLQGAYELRNGVPDVAATNTASPDTINAMPPEMMFDYLAVRLNGPKAAGKNITLNVDFTDLNKQYGLIVENGVLNYGPPGPNANANLKLTKPVMNDIQLGKLKLTDGIDQNKVTLEGNRQSVEEFMGLLDTFPFWFNIVTP</sequence>
<dbReference type="Gene3D" id="1.25.40.880">
    <property type="entry name" value="Alkyl sulfatase, dimerisation domain"/>
    <property type="match status" value="1"/>
</dbReference>
<dbReference type="KEGG" id="mcee:MCEL_44110"/>
<keyword evidence="12" id="KW-1185">Reference proteome</keyword>
<dbReference type="Pfam" id="PF14864">
    <property type="entry name" value="Alkyl_sulf_C"/>
    <property type="match status" value="1"/>
</dbReference>
<feature type="compositionally biased region" description="Low complexity" evidence="9">
    <location>
        <begin position="50"/>
        <end position="66"/>
    </location>
</feature>
<feature type="region of interest" description="Disordered" evidence="9">
    <location>
        <begin position="50"/>
        <end position="74"/>
    </location>
</feature>
<organism evidence="11 12">
    <name type="scientific">Mycolicibacterium celeriflavum</name>
    <name type="common">Mycobacterium celeriflavum</name>
    <dbReference type="NCBI Taxonomy" id="1249101"/>
    <lineage>
        <taxon>Bacteria</taxon>
        <taxon>Bacillati</taxon>
        <taxon>Actinomycetota</taxon>
        <taxon>Actinomycetes</taxon>
        <taxon>Mycobacteriales</taxon>
        <taxon>Mycobacteriaceae</taxon>
        <taxon>Mycolicibacterium</taxon>
    </lineage>
</organism>
<evidence type="ECO:0000256" key="5">
    <source>
        <dbReference type="ARBA" id="ARBA00033751"/>
    </source>
</evidence>
<dbReference type="Gene3D" id="3.30.1050.10">
    <property type="entry name" value="SCP2 sterol-binding domain"/>
    <property type="match status" value="1"/>
</dbReference>
<dbReference type="CDD" id="cd07710">
    <property type="entry name" value="arylsulfatase_Sdsa1-like_MBL-fold"/>
    <property type="match status" value="1"/>
</dbReference>
<dbReference type="Pfam" id="PF14863">
    <property type="entry name" value="Alkyl_sulf_dimr"/>
    <property type="match status" value="1"/>
</dbReference>
<evidence type="ECO:0000313" key="12">
    <source>
        <dbReference type="Proteomes" id="UP000466431"/>
    </source>
</evidence>
<dbReference type="EMBL" id="AP022591">
    <property type="protein sequence ID" value="BBY46116.1"/>
    <property type="molecule type" value="Genomic_DNA"/>
</dbReference>
<dbReference type="InterPro" id="IPR036527">
    <property type="entry name" value="SCP2_sterol-bd_dom_sf"/>
</dbReference>
<dbReference type="RefSeq" id="WP_082949334.1">
    <property type="nucleotide sequence ID" value="NZ_AP022591.1"/>
</dbReference>
<evidence type="ECO:0000256" key="8">
    <source>
        <dbReference type="ARBA" id="ARBA00075789"/>
    </source>
</evidence>
<keyword evidence="3 11" id="KW-0378">Hydrolase</keyword>
<proteinExistence type="inferred from homology"/>
<evidence type="ECO:0000256" key="7">
    <source>
        <dbReference type="ARBA" id="ARBA00068034"/>
    </source>
</evidence>
<accession>A0A7I7RQ49</accession>
<dbReference type="InterPro" id="IPR052195">
    <property type="entry name" value="Bact_Alkyl/Aryl-Sulfatase"/>
</dbReference>
<dbReference type="Gene3D" id="3.60.15.30">
    <property type="entry name" value="Metallo-beta-lactamase domain"/>
    <property type="match status" value="1"/>
</dbReference>
<evidence type="ECO:0000256" key="4">
    <source>
        <dbReference type="ARBA" id="ARBA00022833"/>
    </source>
</evidence>
<dbReference type="FunFam" id="1.25.40.880:FF:000001">
    <property type="entry name" value="SDS hydrolase SdsA1"/>
    <property type="match status" value="1"/>
</dbReference>
<dbReference type="InterPro" id="IPR029229">
    <property type="entry name" value="Alkyl_sulf_C"/>
</dbReference>
<dbReference type="InterPro" id="IPR001279">
    <property type="entry name" value="Metallo-B-lactamas"/>
</dbReference>
<keyword evidence="4" id="KW-0862">Zinc</keyword>
<dbReference type="SUPFAM" id="SSF55718">
    <property type="entry name" value="SCP-like"/>
    <property type="match status" value="1"/>
</dbReference>
<protein>
    <recommendedName>
        <fullName evidence="7">Linear primary-alkylsulfatase</fullName>
        <ecNumber evidence="6">3.1.6.21</ecNumber>
    </recommendedName>
    <alternativeName>
        <fullName evidence="8">Type III linear primary-alkylsulfatase</fullName>
    </alternativeName>
</protein>
<dbReference type="SUPFAM" id="SSF56281">
    <property type="entry name" value="Metallo-hydrolase/oxidoreductase"/>
    <property type="match status" value="1"/>
</dbReference>
<evidence type="ECO:0000256" key="2">
    <source>
        <dbReference type="ARBA" id="ARBA00022723"/>
    </source>
</evidence>
<dbReference type="SMART" id="SM00849">
    <property type="entry name" value="Lactamase_B"/>
    <property type="match status" value="1"/>
</dbReference>
<dbReference type="FunFam" id="3.60.15.30:FF:000001">
    <property type="entry name" value="Alkyl/aryl-sulfatase BDS1"/>
    <property type="match status" value="1"/>
</dbReference>
<dbReference type="InterPro" id="IPR044097">
    <property type="entry name" value="Bds1/SdsA1_MBL-fold"/>
</dbReference>
<dbReference type="InterPro" id="IPR029228">
    <property type="entry name" value="Alkyl_sulf_dimr"/>
</dbReference>
<dbReference type="GO" id="GO:0046983">
    <property type="term" value="F:protein dimerization activity"/>
    <property type="evidence" value="ECO:0007669"/>
    <property type="project" value="InterPro"/>
</dbReference>
<dbReference type="InterPro" id="IPR038536">
    <property type="entry name" value="Alkyl/aryl-sulf_dimr_sf"/>
</dbReference>
<keyword evidence="2" id="KW-0479">Metal-binding</keyword>
<evidence type="ECO:0000256" key="1">
    <source>
        <dbReference type="ARBA" id="ARBA00001947"/>
    </source>
</evidence>
<dbReference type="GO" id="GO:0046872">
    <property type="term" value="F:metal ion binding"/>
    <property type="evidence" value="ECO:0007669"/>
    <property type="project" value="UniProtKB-KW"/>
</dbReference>
<dbReference type="GO" id="GO:0018741">
    <property type="term" value="F:linear primary-alkylsulfatase activity"/>
    <property type="evidence" value="ECO:0007669"/>
    <property type="project" value="UniProtKB-EC"/>
</dbReference>
<evidence type="ECO:0000256" key="9">
    <source>
        <dbReference type="SAM" id="MobiDB-lite"/>
    </source>
</evidence>
<dbReference type="AlphaFoldDB" id="A0A7I7RQ49"/>
<name>A0A7I7RQ49_MYCCF</name>
<evidence type="ECO:0000256" key="3">
    <source>
        <dbReference type="ARBA" id="ARBA00022801"/>
    </source>
</evidence>
<dbReference type="OrthoDB" id="5240502at2"/>
<dbReference type="EC" id="3.1.6.21" evidence="6"/>
<dbReference type="PANTHER" id="PTHR43223:SF1">
    <property type="entry name" value="ALKYL_ARYL-SULFATASE BDS1"/>
    <property type="match status" value="1"/>
</dbReference>
<comment type="cofactor">
    <cofactor evidence="1">
        <name>Zn(2+)</name>
        <dbReference type="ChEBI" id="CHEBI:29105"/>
    </cofactor>
</comment>